<gene>
    <name evidence="1" type="ORF">GQF63_02675</name>
</gene>
<dbReference type="RefSeq" id="WP_160367575.1">
    <property type="nucleotide sequence ID" value="NZ_WSQA01000002.1"/>
</dbReference>
<evidence type="ECO:0000313" key="2">
    <source>
        <dbReference type="Proteomes" id="UP000435036"/>
    </source>
</evidence>
<dbReference type="Proteomes" id="UP000435036">
    <property type="component" value="Unassembled WGS sequence"/>
</dbReference>
<accession>A0A6N8KTY8</accession>
<comment type="caution">
    <text evidence="1">The sequence shown here is derived from an EMBL/GenBank/DDBJ whole genome shotgun (WGS) entry which is preliminary data.</text>
</comment>
<dbReference type="OrthoDB" id="796632at2"/>
<dbReference type="AlphaFoldDB" id="A0A6N8KTY8"/>
<evidence type="ECO:0000313" key="1">
    <source>
        <dbReference type="EMBL" id="MVZ60920.1"/>
    </source>
</evidence>
<proteinExistence type="predicted"/>
<keyword evidence="2" id="KW-1185">Reference proteome</keyword>
<reference evidence="1 2" key="1">
    <citation type="submission" date="2019-12" db="EMBL/GenBank/DDBJ databases">
        <authorList>
            <person name="Dong K."/>
        </authorList>
    </citation>
    <scope>NUCLEOTIDE SEQUENCE [LARGE SCALE GENOMIC DNA]</scope>
    <source>
        <strain evidence="1 2">JCM 31225</strain>
    </source>
</reference>
<protein>
    <submittedName>
        <fullName evidence="1">Uncharacterized protein</fullName>
    </submittedName>
</protein>
<organism evidence="1 2">
    <name type="scientific">Sphingobacterium humi</name>
    <dbReference type="NCBI Taxonomy" id="1796905"/>
    <lineage>
        <taxon>Bacteria</taxon>
        <taxon>Pseudomonadati</taxon>
        <taxon>Bacteroidota</taxon>
        <taxon>Sphingobacteriia</taxon>
        <taxon>Sphingobacteriales</taxon>
        <taxon>Sphingobacteriaceae</taxon>
        <taxon>Sphingobacterium</taxon>
    </lineage>
</organism>
<sequence>MKFLLSIVFFISVFDSFEQKKIYQWRPPDAVFSIREDVNLGDTVYLYVVDRSIKPKKIVTNTDFKEIKSFIESSVARSFPKSNFLILDSTYNNATHRLIRISIVSYHAGFGTEISTGIGSVGGSLSTMVFPSGKWNALTSLNCETIDNGTKESKELTSIVSKDNLWGHSTSRRALEESYNSAMNQLLMFIELSFSN</sequence>
<dbReference type="EMBL" id="WSQA01000002">
    <property type="protein sequence ID" value="MVZ60920.1"/>
    <property type="molecule type" value="Genomic_DNA"/>
</dbReference>
<name>A0A6N8KTY8_9SPHI</name>